<comment type="caution">
    <text evidence="4">The sequence shown here is derived from an EMBL/GenBank/DDBJ whole genome shotgun (WGS) entry which is preliminary data.</text>
</comment>
<name>A0A2N6UJ12_9FIRM</name>
<dbReference type="InterPro" id="IPR016032">
    <property type="entry name" value="Sig_transdc_resp-reg_C-effctor"/>
</dbReference>
<dbReference type="Gene3D" id="1.10.10.10">
    <property type="entry name" value="Winged helix-like DNA-binding domain superfamily/Winged helix DNA-binding domain"/>
    <property type="match status" value="1"/>
</dbReference>
<dbReference type="GO" id="GO:0006355">
    <property type="term" value="P:regulation of DNA-templated transcription"/>
    <property type="evidence" value="ECO:0007669"/>
    <property type="project" value="InterPro"/>
</dbReference>
<evidence type="ECO:0000313" key="5">
    <source>
        <dbReference type="Proteomes" id="UP000235658"/>
    </source>
</evidence>
<dbReference type="RefSeq" id="WP_004816271.1">
    <property type="nucleotide sequence ID" value="NZ_CAMQCN010000035.1"/>
</dbReference>
<dbReference type="CDD" id="cd00383">
    <property type="entry name" value="trans_reg_C"/>
    <property type="match status" value="1"/>
</dbReference>
<organism evidence="4 5">
    <name type="scientific">Anaerococcus hydrogenalis</name>
    <dbReference type="NCBI Taxonomy" id="33029"/>
    <lineage>
        <taxon>Bacteria</taxon>
        <taxon>Bacillati</taxon>
        <taxon>Bacillota</taxon>
        <taxon>Tissierellia</taxon>
        <taxon>Tissierellales</taxon>
        <taxon>Peptoniphilaceae</taxon>
        <taxon>Anaerococcus</taxon>
    </lineage>
</organism>
<evidence type="ECO:0000259" key="3">
    <source>
        <dbReference type="PROSITE" id="PS51755"/>
    </source>
</evidence>
<dbReference type="PROSITE" id="PS51755">
    <property type="entry name" value="OMPR_PHOB"/>
    <property type="match status" value="1"/>
</dbReference>
<feature type="DNA-binding region" description="OmpR/PhoB-type" evidence="2">
    <location>
        <begin position="117"/>
        <end position="214"/>
    </location>
</feature>
<evidence type="ECO:0000256" key="1">
    <source>
        <dbReference type="ARBA" id="ARBA00023125"/>
    </source>
</evidence>
<dbReference type="GO" id="GO:0003677">
    <property type="term" value="F:DNA binding"/>
    <property type="evidence" value="ECO:0007669"/>
    <property type="project" value="UniProtKB-UniRule"/>
</dbReference>
<dbReference type="GO" id="GO:0000160">
    <property type="term" value="P:phosphorelay signal transduction system"/>
    <property type="evidence" value="ECO:0007669"/>
    <property type="project" value="InterPro"/>
</dbReference>
<dbReference type="EMBL" id="PNHP01000003">
    <property type="protein sequence ID" value="PMC81619.1"/>
    <property type="molecule type" value="Genomic_DNA"/>
</dbReference>
<dbReference type="InterPro" id="IPR036388">
    <property type="entry name" value="WH-like_DNA-bd_sf"/>
</dbReference>
<feature type="domain" description="OmpR/PhoB-type" evidence="3">
    <location>
        <begin position="117"/>
        <end position="214"/>
    </location>
</feature>
<evidence type="ECO:0000313" key="4">
    <source>
        <dbReference type="EMBL" id="PMC81619.1"/>
    </source>
</evidence>
<dbReference type="AlphaFoldDB" id="A0A2N6UJ12"/>
<dbReference type="Pfam" id="PF00486">
    <property type="entry name" value="Trans_reg_C"/>
    <property type="match status" value="1"/>
</dbReference>
<dbReference type="GeneID" id="84578771"/>
<evidence type="ECO:0000256" key="2">
    <source>
        <dbReference type="PROSITE-ProRule" id="PRU01091"/>
    </source>
</evidence>
<gene>
    <name evidence="4" type="ORF">CJ192_06200</name>
</gene>
<proteinExistence type="predicted"/>
<protein>
    <submittedName>
        <fullName evidence="4">DNA-binding response regulator</fullName>
    </submittedName>
</protein>
<dbReference type="Proteomes" id="UP000235658">
    <property type="component" value="Unassembled WGS sequence"/>
</dbReference>
<dbReference type="SUPFAM" id="SSF46894">
    <property type="entry name" value="C-terminal effector domain of the bipartite response regulators"/>
    <property type="match status" value="1"/>
</dbReference>
<dbReference type="SMART" id="SM00862">
    <property type="entry name" value="Trans_reg_C"/>
    <property type="match status" value="1"/>
</dbReference>
<keyword evidence="1 2" id="KW-0238">DNA-binding</keyword>
<dbReference type="InterPro" id="IPR001867">
    <property type="entry name" value="OmpR/PhoB-type_DNA-bd"/>
</dbReference>
<reference evidence="4 5" key="1">
    <citation type="submission" date="2017-09" db="EMBL/GenBank/DDBJ databases">
        <title>Bacterial strain isolated from the female urinary microbiota.</title>
        <authorList>
            <person name="Thomas-White K."/>
            <person name="Kumar N."/>
            <person name="Forster S."/>
            <person name="Putonti C."/>
            <person name="Lawley T."/>
            <person name="Wolfe A.J."/>
        </authorList>
    </citation>
    <scope>NUCLEOTIDE SEQUENCE [LARGE SCALE GENOMIC DNA]</scope>
    <source>
        <strain evidence="4 5">UMB0204</strain>
    </source>
</reference>
<accession>A0A2N6UJ12</accession>
<sequence length="221" mass="25840">MKIASMEYKNGISNLLNSKFDENEVVVKKYENFEDIILEDDLSEFDLILVDMTHTRCIELIQYIKQTTNIPVIYLTDRYKKSPYEAKIDDKDFVIHSYSRDEFVKFTLKKVEEINNSKIISFGFCSIEVDNGIFRIGNDILNLTKSEISLCTILIKKMNRPVSKEIIVKEMAKMGIETTDRSVREHVRKIRKEFKKVKLEPIKTIRGQGYSWVMESCDVGK</sequence>